<dbReference type="InterPro" id="IPR029032">
    <property type="entry name" value="AhpD-like"/>
</dbReference>
<dbReference type="InterPro" id="IPR003779">
    <property type="entry name" value="CMD-like"/>
</dbReference>
<keyword evidence="3" id="KW-1185">Reference proteome</keyword>
<sequence length="172" mass="18315">MARFNVFATAVMPKFVKYVVSASRVVQASSLPRTLEELVNIRASQINGCGACLDMHVKEALAAGESPLRLSLVAAWRETTVFTDAERAVLALTEQATRLADSSGIDDEVWAEVAAHFDDEQLAAIVAQISLINALNRLNVITQQKGGSYDPARLAEAQAAATSGVDPTTVSV</sequence>
<protein>
    <submittedName>
        <fullName evidence="2">Carboxymuconolactone decarboxylase family protein</fullName>
    </submittedName>
</protein>
<dbReference type="PANTHER" id="PTHR34846">
    <property type="entry name" value="4-CARBOXYMUCONOLACTONE DECARBOXYLASE FAMILY PROTEIN (AFU_ORTHOLOGUE AFUA_6G11590)"/>
    <property type="match status" value="1"/>
</dbReference>
<dbReference type="KEGG" id="huw:FPZ11_14700"/>
<dbReference type="OrthoDB" id="9801997at2"/>
<dbReference type="AlphaFoldDB" id="A0A5B8M779"/>
<dbReference type="Pfam" id="PF02627">
    <property type="entry name" value="CMD"/>
    <property type="match status" value="1"/>
</dbReference>
<dbReference type="RefSeq" id="WP_146321888.1">
    <property type="nucleotide sequence ID" value="NZ_CP042305.1"/>
</dbReference>
<dbReference type="Proteomes" id="UP000320216">
    <property type="component" value="Chromosome"/>
</dbReference>
<evidence type="ECO:0000259" key="1">
    <source>
        <dbReference type="Pfam" id="PF02627"/>
    </source>
</evidence>
<gene>
    <name evidence="2" type="ORF">FPZ11_14700</name>
</gene>
<organism evidence="2 3">
    <name type="scientific">Humibacter ginsenosidimutans</name>
    <dbReference type="NCBI Taxonomy" id="2599293"/>
    <lineage>
        <taxon>Bacteria</taxon>
        <taxon>Bacillati</taxon>
        <taxon>Actinomycetota</taxon>
        <taxon>Actinomycetes</taxon>
        <taxon>Micrococcales</taxon>
        <taxon>Microbacteriaceae</taxon>
        <taxon>Humibacter</taxon>
    </lineage>
</organism>
<evidence type="ECO:0000313" key="2">
    <source>
        <dbReference type="EMBL" id="QDZ15854.1"/>
    </source>
</evidence>
<dbReference type="EMBL" id="CP042305">
    <property type="protein sequence ID" value="QDZ15854.1"/>
    <property type="molecule type" value="Genomic_DNA"/>
</dbReference>
<dbReference type="SUPFAM" id="SSF69118">
    <property type="entry name" value="AhpD-like"/>
    <property type="match status" value="1"/>
</dbReference>
<dbReference type="GO" id="GO:0051920">
    <property type="term" value="F:peroxiredoxin activity"/>
    <property type="evidence" value="ECO:0007669"/>
    <property type="project" value="InterPro"/>
</dbReference>
<dbReference type="NCBIfam" id="TIGR00778">
    <property type="entry name" value="ahpD_dom"/>
    <property type="match status" value="1"/>
</dbReference>
<accession>A0A5B8M779</accession>
<dbReference type="PANTHER" id="PTHR34846:SF7">
    <property type="entry name" value="BLL7811 PROTEIN"/>
    <property type="match status" value="1"/>
</dbReference>
<evidence type="ECO:0000313" key="3">
    <source>
        <dbReference type="Proteomes" id="UP000320216"/>
    </source>
</evidence>
<reference evidence="2 3" key="1">
    <citation type="submission" date="2019-07" db="EMBL/GenBank/DDBJ databases">
        <title>Full genome sequence of Humibacter sp. WJ7-1.</title>
        <authorList>
            <person name="Im W.-T."/>
        </authorList>
    </citation>
    <scope>NUCLEOTIDE SEQUENCE [LARGE SCALE GENOMIC DNA]</scope>
    <source>
        <strain evidence="2 3">WJ7-1</strain>
    </source>
</reference>
<proteinExistence type="predicted"/>
<name>A0A5B8M779_9MICO</name>
<feature type="domain" description="Carboxymuconolactone decarboxylase-like" evidence="1">
    <location>
        <begin position="24"/>
        <end position="94"/>
    </location>
</feature>
<dbReference type="InterPro" id="IPR004675">
    <property type="entry name" value="AhpD_core"/>
</dbReference>
<dbReference type="Gene3D" id="1.20.1290.10">
    <property type="entry name" value="AhpD-like"/>
    <property type="match status" value="1"/>
</dbReference>